<feature type="binding site" evidence="16">
    <location>
        <position position="181"/>
    </location>
    <ligand>
        <name>substrate</name>
    </ligand>
</feature>
<dbReference type="Proteomes" id="UP000058446">
    <property type="component" value="Chromosome"/>
</dbReference>
<keyword evidence="7 14" id="KW-0479">Metal-binding</keyword>
<keyword evidence="20" id="KW-1185">Reference proteome</keyword>
<dbReference type="Gene3D" id="3.40.430.10">
    <property type="entry name" value="Dihydrofolate Reductase, subunit A"/>
    <property type="match status" value="2"/>
</dbReference>
<comment type="pathway">
    <text evidence="2 14">Cofactor biosynthesis; riboflavin biosynthesis; 5-amino-6-(D-ribitylamino)uracil from GTP: step 2/4.</text>
</comment>
<dbReference type="PANTHER" id="PTHR38011">
    <property type="entry name" value="DIHYDROFOLATE REDUCTASE FAMILY PROTEIN (AFU_ORTHOLOGUE AFUA_8G06820)"/>
    <property type="match status" value="1"/>
</dbReference>
<dbReference type="CDD" id="cd01284">
    <property type="entry name" value="Riboflavin_deaminase-reductase"/>
    <property type="match status" value="1"/>
</dbReference>
<feature type="active site" description="Proton donor" evidence="15">
    <location>
        <position position="65"/>
    </location>
</feature>
<name>A0A0K2H0B4_9CORY</name>
<comment type="cofactor">
    <cofactor evidence="14 17">
        <name>Zn(2+)</name>
        <dbReference type="ChEBI" id="CHEBI:29105"/>
    </cofactor>
    <text evidence="14 17">Binds 1 zinc ion.</text>
</comment>
<evidence type="ECO:0000256" key="6">
    <source>
        <dbReference type="ARBA" id="ARBA00022619"/>
    </source>
</evidence>
<dbReference type="PROSITE" id="PS00903">
    <property type="entry name" value="CYT_DCMP_DEAMINASES_1"/>
    <property type="match status" value="1"/>
</dbReference>
<feature type="binding site" evidence="16">
    <location>
        <position position="220"/>
    </location>
    <ligand>
        <name>substrate</name>
    </ligand>
</feature>
<feature type="binding site" evidence="16">
    <location>
        <position position="209"/>
    </location>
    <ligand>
        <name>NADP(+)</name>
        <dbReference type="ChEBI" id="CHEBI:58349"/>
    </ligand>
</feature>
<keyword evidence="14" id="KW-0378">Hydrolase</keyword>
<evidence type="ECO:0000313" key="19">
    <source>
        <dbReference type="EMBL" id="ALA67368.1"/>
    </source>
</evidence>
<dbReference type="PATRIC" id="fig|1408189.4.peg.1212"/>
<feature type="binding site" evidence="17">
    <location>
        <position position="63"/>
    </location>
    <ligand>
        <name>Zn(2+)</name>
        <dbReference type="ChEBI" id="CHEBI:29105"/>
        <note>catalytic</note>
    </ligand>
</feature>
<evidence type="ECO:0000256" key="2">
    <source>
        <dbReference type="ARBA" id="ARBA00004882"/>
    </source>
</evidence>
<dbReference type="GO" id="GO:0008703">
    <property type="term" value="F:5-amino-6-(5-phosphoribosylamino)uracil reductase activity"/>
    <property type="evidence" value="ECO:0007669"/>
    <property type="project" value="UniProtKB-EC"/>
</dbReference>
<evidence type="ECO:0000256" key="12">
    <source>
        <dbReference type="ARBA" id="ARBA00049861"/>
    </source>
</evidence>
<feature type="binding site" evidence="16">
    <location>
        <position position="278"/>
    </location>
    <ligand>
        <name>substrate</name>
    </ligand>
</feature>
<keyword evidence="10 14" id="KW-0560">Oxidoreductase</keyword>
<proteinExistence type="inferred from homology"/>
<dbReference type="InterPro" id="IPR024072">
    <property type="entry name" value="DHFR-like_dom_sf"/>
</dbReference>
<evidence type="ECO:0000256" key="13">
    <source>
        <dbReference type="ARBA" id="ARBA00049886"/>
    </source>
</evidence>
<comment type="similarity">
    <text evidence="4 14">In the N-terminal section; belongs to the cytidine and deoxycytidylate deaminase family.</text>
</comment>
<dbReference type="GO" id="GO:0008270">
    <property type="term" value="F:zinc ion binding"/>
    <property type="evidence" value="ECO:0007669"/>
    <property type="project" value="InterPro"/>
</dbReference>
<comment type="function">
    <text evidence="1 14">Converts 2,5-diamino-6-(ribosylamino)-4(3h)-pyrimidinone 5'-phosphate into 5-amino-6-(ribosylamino)-2,4(1h,3h)-pyrimidinedione 5'-phosphate.</text>
</comment>
<dbReference type="GO" id="GO:0009231">
    <property type="term" value="P:riboflavin biosynthetic process"/>
    <property type="evidence" value="ECO:0007669"/>
    <property type="project" value="UniProtKB-UniPathway"/>
</dbReference>
<dbReference type="EC" id="3.5.4.26" evidence="14"/>
<evidence type="ECO:0000256" key="15">
    <source>
        <dbReference type="PIRSR" id="PIRSR006769-1"/>
    </source>
</evidence>
<dbReference type="PANTHER" id="PTHR38011:SF7">
    <property type="entry name" value="2,5-DIAMINO-6-RIBOSYLAMINO-4(3H)-PYRIMIDINONE 5'-PHOSPHATE REDUCTASE"/>
    <property type="match status" value="1"/>
</dbReference>
<dbReference type="KEGG" id="clw:CLAC_06105"/>
<dbReference type="Pfam" id="PF01872">
    <property type="entry name" value="RibD_C"/>
    <property type="match status" value="1"/>
</dbReference>
<evidence type="ECO:0000256" key="11">
    <source>
        <dbReference type="ARBA" id="ARBA00023268"/>
    </source>
</evidence>
<dbReference type="PIRSF" id="PIRSF006769">
    <property type="entry name" value="RibD"/>
    <property type="match status" value="1"/>
</dbReference>
<keyword evidence="6 14" id="KW-0686">Riboflavin biosynthesis</keyword>
<feature type="binding site" evidence="16">
    <location>
        <position position="167"/>
    </location>
    <ligand>
        <name>substrate</name>
    </ligand>
</feature>
<dbReference type="SUPFAM" id="SSF53597">
    <property type="entry name" value="Dihydrofolate reductase-like"/>
    <property type="match status" value="1"/>
</dbReference>
<reference evidence="19 20" key="1">
    <citation type="submission" date="2013-10" db="EMBL/GenBank/DDBJ databases">
        <title>Complete genome sequence of Corynebacterium lactis DSM 45799(T), isolated from raw cow milk.</title>
        <authorList>
            <person name="Ruckert C."/>
            <person name="Albersmeier A."/>
            <person name="Lipski A."/>
            <person name="Kalinowski J."/>
        </authorList>
    </citation>
    <scope>NUCLEOTIDE SEQUENCE [LARGE SCALE GENOMIC DNA]</scope>
    <source>
        <strain evidence="19 20">RW2-5</strain>
    </source>
</reference>
<evidence type="ECO:0000256" key="5">
    <source>
        <dbReference type="ARBA" id="ARBA00007417"/>
    </source>
</evidence>
<feature type="binding site" evidence="16">
    <location>
        <position position="183"/>
    </location>
    <ligand>
        <name>substrate</name>
    </ligand>
</feature>
<dbReference type="InterPro" id="IPR050765">
    <property type="entry name" value="Riboflavin_Biosynth_HTPR"/>
</dbReference>
<evidence type="ECO:0000256" key="14">
    <source>
        <dbReference type="PIRNR" id="PIRNR006769"/>
    </source>
</evidence>
<feature type="domain" description="CMP/dCMP-type deaminase" evidence="18">
    <location>
        <begin position="13"/>
        <end position="127"/>
    </location>
</feature>
<dbReference type="AlphaFoldDB" id="A0A0K2H0B4"/>
<evidence type="ECO:0000256" key="4">
    <source>
        <dbReference type="ARBA" id="ARBA00005259"/>
    </source>
</evidence>
<dbReference type="NCBIfam" id="TIGR00326">
    <property type="entry name" value="eubact_ribD"/>
    <property type="match status" value="1"/>
</dbReference>
<protein>
    <recommendedName>
        <fullName evidence="14">Riboflavin biosynthesis protein RibD</fullName>
    </recommendedName>
    <domain>
        <recommendedName>
            <fullName evidence="14">Diaminohydroxyphosphoribosylaminopyrimidine deaminase</fullName>
            <shortName evidence="14">DRAP deaminase</shortName>
            <ecNumber evidence="14">3.5.4.26</ecNumber>
        </recommendedName>
        <alternativeName>
            <fullName evidence="14">Riboflavin-specific deaminase</fullName>
        </alternativeName>
    </domain>
    <domain>
        <recommendedName>
            <fullName evidence="14">5-amino-6-(5-phosphoribosylamino)uracil reductase</fullName>
            <ecNumber evidence="14">1.1.1.193</ecNumber>
        </recommendedName>
        <alternativeName>
            <fullName evidence="14">HTP reductase</fullName>
        </alternativeName>
    </domain>
</protein>
<evidence type="ECO:0000256" key="10">
    <source>
        <dbReference type="ARBA" id="ARBA00023002"/>
    </source>
</evidence>
<dbReference type="UniPathway" id="UPA00275">
    <property type="reaction ID" value="UER00401"/>
</dbReference>
<dbReference type="Pfam" id="PF00383">
    <property type="entry name" value="dCMP_cyt_deam_1"/>
    <property type="match status" value="1"/>
</dbReference>
<evidence type="ECO:0000313" key="20">
    <source>
        <dbReference type="Proteomes" id="UP000058446"/>
    </source>
</evidence>
<evidence type="ECO:0000256" key="1">
    <source>
        <dbReference type="ARBA" id="ARBA00002151"/>
    </source>
</evidence>
<feature type="binding site" evidence="17">
    <location>
        <position position="88"/>
    </location>
    <ligand>
        <name>Zn(2+)</name>
        <dbReference type="ChEBI" id="CHEBI:29105"/>
        <note>catalytic</note>
    </ligand>
</feature>
<feature type="binding site" evidence="17">
    <location>
        <position position="97"/>
    </location>
    <ligand>
        <name>Zn(2+)</name>
        <dbReference type="ChEBI" id="CHEBI:29105"/>
        <note>catalytic</note>
    </ligand>
</feature>
<dbReference type="GO" id="GO:0008835">
    <property type="term" value="F:diaminohydroxyphosphoribosylaminopyrimidine deaminase activity"/>
    <property type="evidence" value="ECO:0007669"/>
    <property type="project" value="UniProtKB-EC"/>
</dbReference>
<feature type="binding site" evidence="16">
    <location>
        <position position="217"/>
    </location>
    <ligand>
        <name>substrate</name>
    </ligand>
</feature>
<keyword evidence="9 14" id="KW-0521">NADP</keyword>
<evidence type="ECO:0000256" key="9">
    <source>
        <dbReference type="ARBA" id="ARBA00022857"/>
    </source>
</evidence>
<dbReference type="InterPro" id="IPR002734">
    <property type="entry name" value="RibDG_C"/>
</dbReference>
<dbReference type="RefSeq" id="WP_053412128.1">
    <property type="nucleotide sequence ID" value="NZ_CP006841.1"/>
</dbReference>
<dbReference type="InterPro" id="IPR002125">
    <property type="entry name" value="CMP_dCMP_dom"/>
</dbReference>
<evidence type="ECO:0000259" key="18">
    <source>
        <dbReference type="PROSITE" id="PS51747"/>
    </source>
</evidence>
<dbReference type="Gene3D" id="3.40.140.10">
    <property type="entry name" value="Cytidine Deaminase, domain 2"/>
    <property type="match status" value="1"/>
</dbReference>
<sequence length="345" mass="36322">MAVFPDLLTATPLSDAAAMRLAIEAGQRVRGTTYPNPPVGCVVLDAAGIAVGAAGTQPAGGLHAEPQALAMAGQRARGGTAVVTLEPCNHQGRTPPCTAALHRAGVARVVFAVSDPNPVAAGGSAWLQQQGIEVVADYSRPEVADGYLRPWLHWQRTRRPHITLKTAATVDGFAAATDRTSQWITGAEARGRVHADRSRRQAIVVGTGTVAADDPRLSARYDSGELYDNQPLRIVVGRTEVSQEARIRGENFRQIRTHDIGVALEVMADMGLIDVLVEGGPRLAGAFLQAGAVDAIESYVAPAFLGSGLPVTAGPEHTSITDITRFRTVSVEQLGADVLIRAVRS</sequence>
<gene>
    <name evidence="19" type="ORF">CLAC_06105</name>
</gene>
<dbReference type="SUPFAM" id="SSF53927">
    <property type="entry name" value="Cytidine deaminase-like"/>
    <property type="match status" value="1"/>
</dbReference>
<dbReference type="InterPro" id="IPR016193">
    <property type="entry name" value="Cytidine_deaminase-like"/>
</dbReference>
<organism evidence="19 20">
    <name type="scientific">Corynebacterium lactis RW2-5</name>
    <dbReference type="NCBI Taxonomy" id="1408189"/>
    <lineage>
        <taxon>Bacteria</taxon>
        <taxon>Bacillati</taxon>
        <taxon>Actinomycetota</taxon>
        <taxon>Actinomycetes</taxon>
        <taxon>Mycobacteriales</taxon>
        <taxon>Corynebacteriaceae</taxon>
        <taxon>Corynebacterium</taxon>
    </lineage>
</organism>
<feature type="binding site" evidence="16">
    <location>
        <position position="213"/>
    </location>
    <ligand>
        <name>NADP(+)</name>
        <dbReference type="ChEBI" id="CHEBI:58349"/>
    </ligand>
</feature>
<keyword evidence="8 14" id="KW-0862">Zinc</keyword>
<evidence type="ECO:0000256" key="17">
    <source>
        <dbReference type="PIRSR" id="PIRSR006769-3"/>
    </source>
</evidence>
<evidence type="ECO:0000256" key="7">
    <source>
        <dbReference type="ARBA" id="ARBA00022723"/>
    </source>
</evidence>
<dbReference type="EMBL" id="CP006841">
    <property type="protein sequence ID" value="ALA67368.1"/>
    <property type="molecule type" value="Genomic_DNA"/>
</dbReference>
<dbReference type="STRING" id="1408189.CLAC_06105"/>
<dbReference type="InterPro" id="IPR004794">
    <property type="entry name" value="Eubact_RibD"/>
</dbReference>
<comment type="catalytic activity">
    <reaction evidence="12 14">
        <text>5-amino-6-(5-phospho-D-ribitylamino)uracil + NADP(+) = 5-amino-6-(5-phospho-D-ribosylamino)uracil + NADPH + H(+)</text>
        <dbReference type="Rhea" id="RHEA:17845"/>
        <dbReference type="ChEBI" id="CHEBI:15378"/>
        <dbReference type="ChEBI" id="CHEBI:57783"/>
        <dbReference type="ChEBI" id="CHEBI:58349"/>
        <dbReference type="ChEBI" id="CHEBI:58421"/>
        <dbReference type="ChEBI" id="CHEBI:58453"/>
        <dbReference type="EC" id="1.1.1.193"/>
    </reaction>
</comment>
<keyword evidence="11" id="KW-0511">Multifunctional enzyme</keyword>
<evidence type="ECO:0000256" key="3">
    <source>
        <dbReference type="ARBA" id="ARBA00004910"/>
    </source>
</evidence>
<comment type="catalytic activity">
    <reaction evidence="13 14">
        <text>2,5-diamino-6-hydroxy-4-(5-phosphoribosylamino)-pyrimidine + H2O + H(+) = 5-amino-6-(5-phospho-D-ribosylamino)uracil + NH4(+)</text>
        <dbReference type="Rhea" id="RHEA:21868"/>
        <dbReference type="ChEBI" id="CHEBI:15377"/>
        <dbReference type="ChEBI" id="CHEBI:15378"/>
        <dbReference type="ChEBI" id="CHEBI:28938"/>
        <dbReference type="ChEBI" id="CHEBI:58453"/>
        <dbReference type="ChEBI" id="CHEBI:58614"/>
        <dbReference type="EC" id="3.5.4.26"/>
    </reaction>
</comment>
<comment type="similarity">
    <text evidence="5 14">In the C-terminal section; belongs to the HTP reductase family.</text>
</comment>
<dbReference type="EC" id="1.1.1.193" evidence="14"/>
<evidence type="ECO:0000256" key="8">
    <source>
        <dbReference type="ARBA" id="ARBA00022833"/>
    </source>
</evidence>
<feature type="binding site" evidence="16">
    <location>
        <position position="197"/>
    </location>
    <ligand>
        <name>substrate</name>
    </ligand>
</feature>
<comment type="pathway">
    <text evidence="3 14">Cofactor biosynthesis; riboflavin biosynthesis; 5-amino-6-(D-ribitylamino)uracil from GTP: step 3/4.</text>
</comment>
<feature type="binding site" evidence="16">
    <location>
        <begin position="280"/>
        <end position="286"/>
    </location>
    <ligand>
        <name>NADP(+)</name>
        <dbReference type="ChEBI" id="CHEBI:58349"/>
    </ligand>
</feature>
<evidence type="ECO:0000256" key="16">
    <source>
        <dbReference type="PIRSR" id="PIRSR006769-2"/>
    </source>
</evidence>
<accession>A0A0K2H0B4</accession>
<dbReference type="OrthoDB" id="9800865at2"/>
<dbReference type="InterPro" id="IPR016192">
    <property type="entry name" value="APOBEC/CMP_deaminase_Zn-bd"/>
</dbReference>
<dbReference type="PROSITE" id="PS51747">
    <property type="entry name" value="CYT_DCMP_DEAMINASES_2"/>
    <property type="match status" value="1"/>
</dbReference>